<dbReference type="InterPro" id="IPR017871">
    <property type="entry name" value="ABC_transporter-like_CS"/>
</dbReference>
<feature type="domain" description="ABC transporter" evidence="4">
    <location>
        <begin position="11"/>
        <end position="241"/>
    </location>
</feature>
<evidence type="ECO:0000256" key="1">
    <source>
        <dbReference type="ARBA" id="ARBA00022448"/>
    </source>
</evidence>
<dbReference type="PANTHER" id="PTHR42781:SF4">
    <property type="entry name" value="SPERMIDINE_PUTRESCINE IMPORT ATP-BINDING PROTEIN POTA"/>
    <property type="match status" value="1"/>
</dbReference>
<accession>A0ABS1UXS9</accession>
<dbReference type="InterPro" id="IPR027417">
    <property type="entry name" value="P-loop_NTPase"/>
</dbReference>
<evidence type="ECO:0000259" key="4">
    <source>
        <dbReference type="PROSITE" id="PS50893"/>
    </source>
</evidence>
<comment type="caution">
    <text evidence="5">The sequence shown here is derived from an EMBL/GenBank/DDBJ whole genome shotgun (WGS) entry which is preliminary data.</text>
</comment>
<evidence type="ECO:0000256" key="3">
    <source>
        <dbReference type="ARBA" id="ARBA00022840"/>
    </source>
</evidence>
<keyword evidence="2" id="KW-0547">Nucleotide-binding</keyword>
<evidence type="ECO:0000256" key="2">
    <source>
        <dbReference type="ARBA" id="ARBA00022741"/>
    </source>
</evidence>
<dbReference type="InterPro" id="IPR008995">
    <property type="entry name" value="Mo/tungstate-bd_C_term_dom"/>
</dbReference>
<dbReference type="GO" id="GO:0005524">
    <property type="term" value="F:ATP binding"/>
    <property type="evidence" value="ECO:0007669"/>
    <property type="project" value="UniProtKB-KW"/>
</dbReference>
<dbReference type="SUPFAM" id="SSF50331">
    <property type="entry name" value="MOP-like"/>
    <property type="match status" value="1"/>
</dbReference>
<dbReference type="SMART" id="SM00382">
    <property type="entry name" value="AAA"/>
    <property type="match status" value="1"/>
</dbReference>
<dbReference type="Gene3D" id="3.40.50.300">
    <property type="entry name" value="P-loop containing nucleotide triphosphate hydrolases"/>
    <property type="match status" value="1"/>
</dbReference>
<protein>
    <submittedName>
        <fullName evidence="5">ABC transporter ATP-binding protein</fullName>
    </submittedName>
</protein>
<organism evidence="5 6">
    <name type="scientific">Belnapia mucosa</name>
    <dbReference type="NCBI Taxonomy" id="2804532"/>
    <lineage>
        <taxon>Bacteria</taxon>
        <taxon>Pseudomonadati</taxon>
        <taxon>Pseudomonadota</taxon>
        <taxon>Alphaproteobacteria</taxon>
        <taxon>Acetobacterales</taxon>
        <taxon>Roseomonadaceae</taxon>
        <taxon>Belnapia</taxon>
    </lineage>
</organism>
<dbReference type="PROSITE" id="PS50893">
    <property type="entry name" value="ABC_TRANSPORTER_2"/>
    <property type="match status" value="1"/>
</dbReference>
<keyword evidence="3 5" id="KW-0067">ATP-binding</keyword>
<dbReference type="InterPro" id="IPR003439">
    <property type="entry name" value="ABC_transporter-like_ATP-bd"/>
</dbReference>
<keyword evidence="6" id="KW-1185">Reference proteome</keyword>
<reference evidence="5 6" key="1">
    <citation type="submission" date="2021-01" db="EMBL/GenBank/DDBJ databases">
        <title>Belnapia mucosa sp. nov. and Belnapia arida sp. nov., isolated from the Tabernas Desert (Almeria, Spain).</title>
        <authorList>
            <person name="Molina-Menor E."/>
            <person name="Vidal-Verdu A."/>
            <person name="Calonge A."/>
            <person name="Satari L."/>
            <person name="Pereto Magraner J."/>
            <person name="Porcar Miralles M."/>
        </authorList>
    </citation>
    <scope>NUCLEOTIDE SEQUENCE [LARGE SCALE GENOMIC DNA]</scope>
    <source>
        <strain evidence="5 6">T6</strain>
    </source>
</reference>
<evidence type="ECO:0000313" key="6">
    <source>
        <dbReference type="Proteomes" id="UP000606490"/>
    </source>
</evidence>
<dbReference type="Pfam" id="PF08402">
    <property type="entry name" value="TOBE_2"/>
    <property type="match status" value="1"/>
</dbReference>
<dbReference type="EMBL" id="JAEUXJ010000001">
    <property type="protein sequence ID" value="MBL6454255.1"/>
    <property type="molecule type" value="Genomic_DNA"/>
</dbReference>
<dbReference type="PANTHER" id="PTHR42781">
    <property type="entry name" value="SPERMIDINE/PUTRESCINE IMPORT ATP-BINDING PROTEIN POTA"/>
    <property type="match status" value="1"/>
</dbReference>
<dbReference type="PROSITE" id="PS00211">
    <property type="entry name" value="ABC_TRANSPORTER_1"/>
    <property type="match status" value="1"/>
</dbReference>
<dbReference type="Pfam" id="PF00005">
    <property type="entry name" value="ABC_tran"/>
    <property type="match status" value="1"/>
</dbReference>
<dbReference type="Proteomes" id="UP000606490">
    <property type="component" value="Unassembled WGS sequence"/>
</dbReference>
<keyword evidence="1" id="KW-0813">Transport</keyword>
<dbReference type="InterPro" id="IPR013611">
    <property type="entry name" value="Transp-assoc_OB_typ2"/>
</dbReference>
<name>A0ABS1UXS9_9PROT</name>
<dbReference type="SUPFAM" id="SSF52540">
    <property type="entry name" value="P-loop containing nucleoside triphosphate hydrolases"/>
    <property type="match status" value="1"/>
</dbReference>
<proteinExistence type="predicted"/>
<gene>
    <name evidence="5" type="ORF">JMJ55_02895</name>
</gene>
<dbReference type="InterPro" id="IPR003593">
    <property type="entry name" value="AAA+_ATPase"/>
</dbReference>
<sequence>MHVGQTGRGAIEFVKVTKRFGGAVAVDALDLKIPAGTYCCLLGPSGCGKTTSLRMLAGHERQSSGDILLNNSEISGLPPARRGTAMMFQSYALFPHLTCLDNVAFSLRMRGVLKAERHAKAREMLRLVELEALADRLPAQLSGGQQQRVALARALVTNPAALLLDEPLSALDPFLRGRVRAELKRFQRELGITFVHVTHSQDEALALADLVVLMKDGRIEQQGTPFEVFDAPRTAFAARFMGGHNVIRLPEGLIAVRTDRTRLLPPGAGAVPATIRDVEYTGTGYAVTLIGPGREEWTALVDEAALRARPLESGQAVGLGWDREDLRPLAED</sequence>
<dbReference type="InterPro" id="IPR050093">
    <property type="entry name" value="ABC_SmlMolc_Importer"/>
</dbReference>
<evidence type="ECO:0000313" key="5">
    <source>
        <dbReference type="EMBL" id="MBL6454255.1"/>
    </source>
</evidence>